<gene>
    <name evidence="3" type="ORF">GALMADRAFT_255074</name>
</gene>
<feature type="transmembrane region" description="Helical" evidence="1">
    <location>
        <begin position="165"/>
        <end position="188"/>
    </location>
</feature>
<evidence type="ECO:0000313" key="4">
    <source>
        <dbReference type="Proteomes" id="UP000027222"/>
    </source>
</evidence>
<feature type="transmembrane region" description="Helical" evidence="1">
    <location>
        <begin position="91"/>
        <end position="113"/>
    </location>
</feature>
<organism evidence="3 4">
    <name type="scientific">Galerina marginata (strain CBS 339.88)</name>
    <dbReference type="NCBI Taxonomy" id="685588"/>
    <lineage>
        <taxon>Eukaryota</taxon>
        <taxon>Fungi</taxon>
        <taxon>Dikarya</taxon>
        <taxon>Basidiomycota</taxon>
        <taxon>Agaricomycotina</taxon>
        <taxon>Agaricomycetes</taxon>
        <taxon>Agaricomycetidae</taxon>
        <taxon>Agaricales</taxon>
        <taxon>Agaricineae</taxon>
        <taxon>Strophariaceae</taxon>
        <taxon>Galerina</taxon>
    </lineage>
</organism>
<keyword evidence="1" id="KW-0472">Membrane</keyword>
<reference evidence="4" key="1">
    <citation type="journal article" date="2014" name="Proc. Natl. Acad. Sci. U.S.A.">
        <title>Extensive sampling of basidiomycete genomes demonstrates inadequacy of the white-rot/brown-rot paradigm for wood decay fungi.</title>
        <authorList>
            <person name="Riley R."/>
            <person name="Salamov A.A."/>
            <person name="Brown D.W."/>
            <person name="Nagy L.G."/>
            <person name="Floudas D."/>
            <person name="Held B.W."/>
            <person name="Levasseur A."/>
            <person name="Lombard V."/>
            <person name="Morin E."/>
            <person name="Otillar R."/>
            <person name="Lindquist E.A."/>
            <person name="Sun H."/>
            <person name="LaButti K.M."/>
            <person name="Schmutz J."/>
            <person name="Jabbour D."/>
            <person name="Luo H."/>
            <person name="Baker S.E."/>
            <person name="Pisabarro A.G."/>
            <person name="Walton J.D."/>
            <person name="Blanchette R.A."/>
            <person name="Henrissat B."/>
            <person name="Martin F."/>
            <person name="Cullen D."/>
            <person name="Hibbett D.S."/>
            <person name="Grigoriev I.V."/>
        </authorList>
    </citation>
    <scope>NUCLEOTIDE SEQUENCE [LARGE SCALE GENOMIC DNA]</scope>
    <source>
        <strain evidence="4">CBS 339.88</strain>
    </source>
</reference>
<protein>
    <recommendedName>
        <fullName evidence="2">DUF6534 domain-containing protein</fullName>
    </recommendedName>
</protein>
<keyword evidence="1" id="KW-1133">Transmembrane helix</keyword>
<proteinExistence type="predicted"/>
<dbReference type="OrthoDB" id="3214861at2759"/>
<feature type="domain" description="DUF6534" evidence="2">
    <location>
        <begin position="175"/>
        <end position="258"/>
    </location>
</feature>
<dbReference type="Pfam" id="PF20152">
    <property type="entry name" value="DUF6534"/>
    <property type="match status" value="1"/>
</dbReference>
<dbReference type="PANTHER" id="PTHR40465">
    <property type="entry name" value="CHROMOSOME 1, WHOLE GENOME SHOTGUN SEQUENCE"/>
    <property type="match status" value="1"/>
</dbReference>
<feature type="transmembrane region" description="Helical" evidence="1">
    <location>
        <begin position="54"/>
        <end position="79"/>
    </location>
</feature>
<evidence type="ECO:0000256" key="1">
    <source>
        <dbReference type="SAM" id="Phobius"/>
    </source>
</evidence>
<evidence type="ECO:0000313" key="3">
    <source>
        <dbReference type="EMBL" id="KDR70204.1"/>
    </source>
</evidence>
<evidence type="ECO:0000259" key="2">
    <source>
        <dbReference type="Pfam" id="PF20152"/>
    </source>
</evidence>
<feature type="transmembrane region" description="Helical" evidence="1">
    <location>
        <begin position="20"/>
        <end position="42"/>
    </location>
</feature>
<dbReference type="HOGENOM" id="CLU_046025_5_4_1"/>
<name>A0A067SR78_GALM3</name>
<feature type="transmembrane region" description="Helical" evidence="1">
    <location>
        <begin position="125"/>
        <end position="145"/>
    </location>
</feature>
<dbReference type="Proteomes" id="UP000027222">
    <property type="component" value="Unassembled WGS sequence"/>
</dbReference>
<accession>A0A067SR78</accession>
<keyword evidence="4" id="KW-1185">Reference proteome</keyword>
<dbReference type="InterPro" id="IPR045339">
    <property type="entry name" value="DUF6534"/>
</dbReference>
<dbReference type="STRING" id="685588.A0A067SR78"/>
<keyword evidence="1" id="KW-0812">Transmembrane</keyword>
<dbReference type="PANTHER" id="PTHR40465:SF1">
    <property type="entry name" value="DUF6534 DOMAIN-CONTAINING PROTEIN"/>
    <property type="match status" value="1"/>
</dbReference>
<feature type="transmembrane region" description="Helical" evidence="1">
    <location>
        <begin position="200"/>
        <end position="217"/>
    </location>
</feature>
<dbReference type="EMBL" id="KL142398">
    <property type="protein sequence ID" value="KDR70204.1"/>
    <property type="molecule type" value="Genomic_DNA"/>
</dbReference>
<sequence length="328" mass="36790">MSFPSVPLVIPRFDNTLGSLLVGGLLAMALWGVTCVQTYNYFTRTNKDRSFLKIMVGILWGLDTFDSALNGHILYFYMVSNYLNPLAIFKPVWSILIHVAVTSISNFMIRTMFTVRVFKLSRRNFLLTGWIMALSLSDLVVGITITIKAFKITSFPELSKIANLMYLTFAVGTGSDLCLALALSWLLYGSRTGFRRTDSLIKILMLYTVNTGMIVAIDASMGLILYAIMPNNFIFLGFYLLLSKLYVNAYLASLNARETLRDNKDDMLSIHLSDIPHSQRFDVESTLPAEKSTGSKTESGKMAVSFQTLVSKRFESEITSSEQFPRAI</sequence>
<dbReference type="AlphaFoldDB" id="A0A067SR78"/>